<dbReference type="GO" id="GO:0016747">
    <property type="term" value="F:acyltransferase activity, transferring groups other than amino-acyl groups"/>
    <property type="evidence" value="ECO:0007669"/>
    <property type="project" value="InterPro"/>
</dbReference>
<evidence type="ECO:0000313" key="2">
    <source>
        <dbReference type="EMBL" id="SHH69347.1"/>
    </source>
</evidence>
<dbReference type="PROSITE" id="PS51186">
    <property type="entry name" value="GNAT"/>
    <property type="match status" value="1"/>
</dbReference>
<dbReference type="InterPro" id="IPR016181">
    <property type="entry name" value="Acyl_CoA_acyltransferase"/>
</dbReference>
<dbReference type="Gene3D" id="3.40.630.30">
    <property type="match status" value="1"/>
</dbReference>
<keyword evidence="2" id="KW-0808">Transferase</keyword>
<dbReference type="OrthoDB" id="1550635at2"/>
<dbReference type="EMBL" id="FQXP01000004">
    <property type="protein sequence ID" value="SHH69347.1"/>
    <property type="molecule type" value="Genomic_DNA"/>
</dbReference>
<evidence type="ECO:0000259" key="1">
    <source>
        <dbReference type="PROSITE" id="PS51186"/>
    </source>
</evidence>
<name>A0A1M5V228_9CLOT</name>
<dbReference type="AlphaFoldDB" id="A0A1M5V228"/>
<dbReference type="InterPro" id="IPR000182">
    <property type="entry name" value="GNAT_dom"/>
</dbReference>
<proteinExistence type="predicted"/>
<organism evidence="2 3">
    <name type="scientific">Clostridium collagenovorans DSM 3089</name>
    <dbReference type="NCBI Taxonomy" id="1121306"/>
    <lineage>
        <taxon>Bacteria</taxon>
        <taxon>Bacillati</taxon>
        <taxon>Bacillota</taxon>
        <taxon>Clostridia</taxon>
        <taxon>Eubacteriales</taxon>
        <taxon>Clostridiaceae</taxon>
        <taxon>Clostridium</taxon>
    </lineage>
</organism>
<protein>
    <submittedName>
        <fullName evidence="2">Acetyltransferase (GNAT) family protein</fullName>
    </submittedName>
</protein>
<keyword evidence="3" id="KW-1185">Reference proteome</keyword>
<dbReference type="Proteomes" id="UP000184526">
    <property type="component" value="Unassembled WGS sequence"/>
</dbReference>
<accession>A0A1M5V228</accession>
<feature type="domain" description="N-acetyltransferase" evidence="1">
    <location>
        <begin position="168"/>
        <end position="312"/>
    </location>
</feature>
<dbReference type="Pfam" id="PF00583">
    <property type="entry name" value="Acetyltransf_1"/>
    <property type="match status" value="1"/>
</dbReference>
<dbReference type="CDD" id="cd04301">
    <property type="entry name" value="NAT_SF"/>
    <property type="match status" value="1"/>
</dbReference>
<sequence length="317" mass="36411">MNLKKAEAKYIDQAVELAIREYKNECSNNNQLLVADYKNTLKDLISNIFNSKYGLVAIEDEQLVGYLIFWGGIEDHFGNVKGAFSPLFGSAFSGKCRKKTATLLFQSLSEIMIKDKIFSFAICKYAHDKEIAESLVLNGFGIRCSDAIRSLDNIAELNMDTRCRYEEINYQEATILLDFKNKLLKHLNDNPICLPYVQFTNEQFSELCNKEKNRFFVAYVMDKPIGYIEISEGAETFISENSKMLNICGAFIDYDYRNGSIAKELLGYTMKKLANEGVKYLGVDYETLNPTALGFWTKYFKSYTYSFIRRIDERALD</sequence>
<reference evidence="2 3" key="1">
    <citation type="submission" date="2016-11" db="EMBL/GenBank/DDBJ databases">
        <authorList>
            <person name="Jaros S."/>
            <person name="Januszkiewicz K."/>
            <person name="Wedrychowicz H."/>
        </authorList>
    </citation>
    <scope>NUCLEOTIDE SEQUENCE [LARGE SCALE GENOMIC DNA]</scope>
    <source>
        <strain evidence="2 3">DSM 3089</strain>
    </source>
</reference>
<evidence type="ECO:0000313" key="3">
    <source>
        <dbReference type="Proteomes" id="UP000184526"/>
    </source>
</evidence>
<dbReference type="SUPFAM" id="SSF55729">
    <property type="entry name" value="Acyl-CoA N-acyltransferases (Nat)"/>
    <property type="match status" value="1"/>
</dbReference>
<dbReference type="RefSeq" id="WP_072830827.1">
    <property type="nucleotide sequence ID" value="NZ_FQXP01000004.1"/>
</dbReference>
<gene>
    <name evidence="2" type="ORF">SAMN02745196_01062</name>
</gene>